<reference evidence="2 3" key="1">
    <citation type="submission" date="2016-06" db="EMBL/GenBank/DDBJ databases">
        <title>Genome sequencing of Cryobacterium arcticum PAMC 27867.</title>
        <authorList>
            <person name="Lee J."/>
            <person name="Kim O.-S."/>
        </authorList>
    </citation>
    <scope>NUCLEOTIDE SEQUENCE [LARGE SCALE GENOMIC DNA]</scope>
    <source>
        <strain evidence="2 3">PAMC 27867</strain>
    </source>
</reference>
<dbReference type="Gene3D" id="3.40.50.720">
    <property type="entry name" value="NAD(P)-binding Rossmann-like Domain"/>
    <property type="match status" value="1"/>
</dbReference>
<protein>
    <submittedName>
        <fullName evidence="2">NAD-dependent dehydratase</fullName>
    </submittedName>
</protein>
<dbReference type="InterPro" id="IPR050177">
    <property type="entry name" value="Lipid_A_modif_metabolic_enz"/>
</dbReference>
<evidence type="ECO:0000259" key="1">
    <source>
        <dbReference type="Pfam" id="PF01370"/>
    </source>
</evidence>
<sequence>MSGLRVLIVGGTGIISSAVVAEALRKGHDVHTLTRSGTNPQPSVTTAHRADVRDGRSVERAIAGLHFDAVVQFVAFEAEHVRADIAIFSGHTDQYIFISSASAYQTPPRSLPVTESTPLRNPYWEYSRNKIACEDELVAAYRHSGFPVTIVRPSHTYNHTMVPFDGGWTVVERMRQGRPVVVPGDGTSLWTITHHTDFARGFVGLFGRDEAIGEAFHITSDEALTWNAIYEHIARAAGVQPDLVHIASTAIAAADPVWGAALLGDKANSMVFDNTKIKRLVPEFTCRVPFARGAEEIIAWHDEHPEARVTDPGVDAVMDALVEAYRPRSPLQSRSPLSTL</sequence>
<dbReference type="PATRIC" id="fig|670052.7.peg.2701"/>
<evidence type="ECO:0000313" key="2">
    <source>
        <dbReference type="EMBL" id="ANP73571.1"/>
    </source>
</evidence>
<dbReference type="SUPFAM" id="SSF51735">
    <property type="entry name" value="NAD(P)-binding Rossmann-fold domains"/>
    <property type="match status" value="1"/>
</dbReference>
<gene>
    <name evidence="2" type="ORF">PA27867_2630</name>
</gene>
<name>A0A1B1BM14_9MICO</name>
<dbReference type="Proteomes" id="UP000092582">
    <property type="component" value="Chromosome 1"/>
</dbReference>
<dbReference type="AlphaFoldDB" id="A0A1B1BM14"/>
<keyword evidence="3" id="KW-1185">Reference proteome</keyword>
<proteinExistence type="predicted"/>
<dbReference type="STRING" id="670052.PA27867_2630"/>
<accession>A0A1B1BM14</accession>
<dbReference type="Pfam" id="PF01370">
    <property type="entry name" value="Epimerase"/>
    <property type="match status" value="2"/>
</dbReference>
<dbReference type="OrthoDB" id="9776016at2"/>
<dbReference type="EMBL" id="CP016282">
    <property type="protein sequence ID" value="ANP73571.1"/>
    <property type="molecule type" value="Genomic_DNA"/>
</dbReference>
<dbReference type="PANTHER" id="PTHR43245">
    <property type="entry name" value="BIFUNCTIONAL POLYMYXIN RESISTANCE PROTEIN ARNA"/>
    <property type="match status" value="1"/>
</dbReference>
<dbReference type="CDD" id="cd05265">
    <property type="entry name" value="SDR_a1"/>
    <property type="match status" value="1"/>
</dbReference>
<dbReference type="InterPro" id="IPR001509">
    <property type="entry name" value="Epimerase_deHydtase"/>
</dbReference>
<dbReference type="InterPro" id="IPR036291">
    <property type="entry name" value="NAD(P)-bd_dom_sf"/>
</dbReference>
<dbReference type="RefSeq" id="WP_066597092.1">
    <property type="nucleotide sequence ID" value="NZ_CP016282.1"/>
</dbReference>
<feature type="domain" description="NAD-dependent epimerase/dehydratase" evidence="1">
    <location>
        <begin position="92"/>
        <end position="210"/>
    </location>
</feature>
<feature type="domain" description="NAD-dependent epimerase/dehydratase" evidence="1">
    <location>
        <begin position="6"/>
        <end position="83"/>
    </location>
</feature>
<dbReference type="KEGG" id="cart:PA27867_2630"/>
<organism evidence="2 3">
    <name type="scientific">Cryobacterium arcticum</name>
    <dbReference type="NCBI Taxonomy" id="670052"/>
    <lineage>
        <taxon>Bacteria</taxon>
        <taxon>Bacillati</taxon>
        <taxon>Actinomycetota</taxon>
        <taxon>Actinomycetes</taxon>
        <taxon>Micrococcales</taxon>
        <taxon>Microbacteriaceae</taxon>
        <taxon>Cryobacterium</taxon>
    </lineage>
</organism>
<evidence type="ECO:0000313" key="3">
    <source>
        <dbReference type="Proteomes" id="UP000092582"/>
    </source>
</evidence>